<dbReference type="AlphaFoldDB" id="A0A7I8VT24"/>
<comment type="caution">
    <text evidence="10">The sequence shown here is derived from an EMBL/GenBank/DDBJ whole genome shotgun (WGS) entry which is preliminary data.</text>
</comment>
<keyword evidence="3" id="KW-0813">Transport</keyword>
<evidence type="ECO:0000256" key="2">
    <source>
        <dbReference type="ARBA" id="ARBA00005974"/>
    </source>
</evidence>
<comment type="subcellular location">
    <subcellularLocation>
        <location evidence="1 9">Mitochondrion membrane</location>
        <topology evidence="1 9">Multi-pass membrane protein</topology>
    </subcellularLocation>
</comment>
<protein>
    <recommendedName>
        <fullName evidence="9">Sidoreflexin</fullName>
    </recommendedName>
</protein>
<gene>
    <name evidence="10" type="ORF">DGYR_LOCUS7185</name>
</gene>
<evidence type="ECO:0000256" key="8">
    <source>
        <dbReference type="ARBA" id="ARBA00023136"/>
    </source>
</evidence>
<dbReference type="EMBL" id="CAJFCJ010000009">
    <property type="protein sequence ID" value="CAD5118873.1"/>
    <property type="molecule type" value="Genomic_DNA"/>
</dbReference>
<dbReference type="GO" id="GO:0015075">
    <property type="term" value="F:monoatomic ion transmembrane transporter activity"/>
    <property type="evidence" value="ECO:0007669"/>
    <property type="project" value="InterPro"/>
</dbReference>
<keyword evidence="5" id="KW-0029">Amino-acid transport</keyword>
<keyword evidence="7 9" id="KW-0496">Mitochondrion</keyword>
<keyword evidence="8 9" id="KW-0472">Membrane</keyword>
<feature type="transmembrane region" description="Helical" evidence="9">
    <location>
        <begin position="273"/>
        <end position="296"/>
    </location>
</feature>
<keyword evidence="11" id="KW-1185">Reference proteome</keyword>
<dbReference type="GO" id="GO:0140300">
    <property type="term" value="P:serine import into mitochondrion"/>
    <property type="evidence" value="ECO:0007669"/>
    <property type="project" value="TreeGrafter"/>
</dbReference>
<dbReference type="Pfam" id="PF03820">
    <property type="entry name" value="SFXNs"/>
    <property type="match status" value="1"/>
</dbReference>
<name>A0A7I8VT24_9ANNE</name>
<dbReference type="GO" id="GO:0005743">
    <property type="term" value="C:mitochondrial inner membrane"/>
    <property type="evidence" value="ECO:0007669"/>
    <property type="project" value="TreeGrafter"/>
</dbReference>
<sequence>MPSTLWLKPRNVSPNDVDEPLWDQKTFMGRLHHFFWVTDWRTVPTSNSRLFEAKQFIEDYKSGKISENYDQAKIRYEKKLKESAFHPDSGELQNNIGRMSFQVPGGMVITGGMLQYYRSTGAVILWQWINQSFNALVNYTNRNAASPITTTQMTIAYASATSAAVLIAVGLKGRLARTVSSPVLQRFVPWCAVAAANLVNIPFTRQRELVDGVMMSTEDGEEIAKSRFAAAKGISQVVAARITMASPGMLLLPFIMERLEKRPWFMRYPRGHIVFQTLVVGAFLTVMTPIGCAIFPQKCSVSMETLKFVEKDVYQSIKKNHPDKSISHLYFNKGL</sequence>
<reference evidence="10 11" key="1">
    <citation type="submission" date="2020-08" db="EMBL/GenBank/DDBJ databases">
        <authorList>
            <person name="Hejnol A."/>
        </authorList>
    </citation>
    <scope>NUCLEOTIDE SEQUENCE [LARGE SCALE GENOMIC DNA]</scope>
</reference>
<evidence type="ECO:0000313" key="10">
    <source>
        <dbReference type="EMBL" id="CAD5118873.1"/>
    </source>
</evidence>
<accession>A0A7I8VT24</accession>
<dbReference type="Proteomes" id="UP000549394">
    <property type="component" value="Unassembled WGS sequence"/>
</dbReference>
<dbReference type="InterPro" id="IPR004686">
    <property type="entry name" value="Mtc"/>
</dbReference>
<keyword evidence="4 9" id="KW-0812">Transmembrane</keyword>
<dbReference type="PANTHER" id="PTHR11153:SF14">
    <property type="entry name" value="SIDEROFLEXIN-2"/>
    <property type="match status" value="1"/>
</dbReference>
<comment type="similarity">
    <text evidence="2 9">Belongs to the sideroflexin family.</text>
</comment>
<evidence type="ECO:0000256" key="1">
    <source>
        <dbReference type="ARBA" id="ARBA00004225"/>
    </source>
</evidence>
<evidence type="ECO:0000313" key="11">
    <source>
        <dbReference type="Proteomes" id="UP000549394"/>
    </source>
</evidence>
<evidence type="ECO:0000256" key="4">
    <source>
        <dbReference type="ARBA" id="ARBA00022692"/>
    </source>
</evidence>
<evidence type="ECO:0000256" key="3">
    <source>
        <dbReference type="ARBA" id="ARBA00022448"/>
    </source>
</evidence>
<dbReference type="NCBIfam" id="TIGR00798">
    <property type="entry name" value="mtc"/>
    <property type="match status" value="1"/>
</dbReference>
<keyword evidence="6 9" id="KW-1133">Transmembrane helix</keyword>
<evidence type="ECO:0000256" key="5">
    <source>
        <dbReference type="ARBA" id="ARBA00022970"/>
    </source>
</evidence>
<comment type="caution">
    <text evidence="9">Lacks conserved residue(s) required for the propagation of feature annotation.</text>
</comment>
<dbReference type="PANTHER" id="PTHR11153">
    <property type="entry name" value="SIDEROFLEXIN"/>
    <property type="match status" value="1"/>
</dbReference>
<evidence type="ECO:0000256" key="6">
    <source>
        <dbReference type="ARBA" id="ARBA00022989"/>
    </source>
</evidence>
<evidence type="ECO:0000256" key="7">
    <source>
        <dbReference type="ARBA" id="ARBA00023128"/>
    </source>
</evidence>
<evidence type="ECO:0000256" key="9">
    <source>
        <dbReference type="RuleBase" id="RU362000"/>
    </source>
</evidence>
<dbReference type="OrthoDB" id="6608471at2759"/>
<proteinExistence type="inferred from homology"/>
<organism evidence="10 11">
    <name type="scientific">Dimorphilus gyrociliatus</name>
    <dbReference type="NCBI Taxonomy" id="2664684"/>
    <lineage>
        <taxon>Eukaryota</taxon>
        <taxon>Metazoa</taxon>
        <taxon>Spiralia</taxon>
        <taxon>Lophotrochozoa</taxon>
        <taxon>Annelida</taxon>
        <taxon>Polychaeta</taxon>
        <taxon>Polychaeta incertae sedis</taxon>
        <taxon>Dinophilidae</taxon>
        <taxon>Dimorphilus</taxon>
    </lineage>
</organism>